<gene>
    <name evidence="2" type="ORF">HD597_004948</name>
</gene>
<dbReference type="Proteomes" id="UP001139648">
    <property type="component" value="Unassembled WGS sequence"/>
</dbReference>
<dbReference type="EMBL" id="JAMZEB010000002">
    <property type="protein sequence ID" value="MCP2357928.1"/>
    <property type="molecule type" value="Genomic_DNA"/>
</dbReference>
<sequence length="29" mass="2686">MSAAQARPGPPPGVIGEQAGQVAGSLPAA</sequence>
<accession>A0A9X2GP72</accession>
<keyword evidence="3" id="KW-1185">Reference proteome</keyword>
<proteinExistence type="predicted"/>
<feature type="region of interest" description="Disordered" evidence="1">
    <location>
        <begin position="1"/>
        <end position="29"/>
    </location>
</feature>
<evidence type="ECO:0000313" key="3">
    <source>
        <dbReference type="Proteomes" id="UP001139648"/>
    </source>
</evidence>
<organism evidence="2 3">
    <name type="scientific">Nonomuraea thailandensis</name>
    <dbReference type="NCBI Taxonomy" id="1188745"/>
    <lineage>
        <taxon>Bacteria</taxon>
        <taxon>Bacillati</taxon>
        <taxon>Actinomycetota</taxon>
        <taxon>Actinomycetes</taxon>
        <taxon>Streptosporangiales</taxon>
        <taxon>Streptosporangiaceae</taxon>
        <taxon>Nonomuraea</taxon>
    </lineage>
</organism>
<protein>
    <submittedName>
        <fullName evidence="2">Uncharacterized protein</fullName>
    </submittedName>
</protein>
<evidence type="ECO:0000256" key="1">
    <source>
        <dbReference type="SAM" id="MobiDB-lite"/>
    </source>
</evidence>
<name>A0A9X2GP72_9ACTN</name>
<dbReference type="AlphaFoldDB" id="A0A9X2GP72"/>
<evidence type="ECO:0000313" key="2">
    <source>
        <dbReference type="EMBL" id="MCP2357928.1"/>
    </source>
</evidence>
<comment type="caution">
    <text evidence="2">The sequence shown here is derived from an EMBL/GenBank/DDBJ whole genome shotgun (WGS) entry which is preliminary data.</text>
</comment>
<reference evidence="2" key="1">
    <citation type="submission" date="2022-06" db="EMBL/GenBank/DDBJ databases">
        <title>Sequencing the genomes of 1000 actinobacteria strains.</title>
        <authorList>
            <person name="Klenk H.-P."/>
        </authorList>
    </citation>
    <scope>NUCLEOTIDE SEQUENCE</scope>
    <source>
        <strain evidence="2">DSM 46694</strain>
    </source>
</reference>